<reference evidence="1 2" key="1">
    <citation type="submission" date="2021-08" db="EMBL/GenBank/DDBJ databases">
        <title>Genomic Architecture of Streptomyces flavotricini NGL1 and Streptomyces erythrochromogenes HMS4 With Differential Plant Beneficial attributes and laccase production capabilities.</title>
        <authorList>
            <person name="Salwan R."/>
            <person name="Kaur R."/>
            <person name="Sharma V."/>
        </authorList>
    </citation>
    <scope>NUCLEOTIDE SEQUENCE [LARGE SCALE GENOMIC DNA]</scope>
    <source>
        <strain evidence="1 2">NGL1</strain>
    </source>
</reference>
<evidence type="ECO:0000313" key="2">
    <source>
        <dbReference type="Proteomes" id="UP001520654"/>
    </source>
</evidence>
<dbReference type="Proteomes" id="UP001520654">
    <property type="component" value="Unassembled WGS sequence"/>
</dbReference>
<dbReference type="EMBL" id="JAINUL010000001">
    <property type="protein sequence ID" value="MCC0098542.1"/>
    <property type="molecule type" value="Genomic_DNA"/>
</dbReference>
<dbReference type="InterPro" id="IPR029058">
    <property type="entry name" value="AB_hydrolase_fold"/>
</dbReference>
<sequence length="444" mass="47441">MARTQVTDLVVVLPGILGSRLADAEGRAVWDLSGPALLRGLRNFGGSVGALRLPKDIGDGDPGDGVVPVGLMPDLHALPGIWHPVDGYTDLLRWLERHFTLSVSDNLLTFPYDWRLSCRYNAGRLKDRMGLELERWRASAPERRGARVVFLCHGMGGLVARHYVERLGGDGITRRVITLGTPHRGSLRALADLVEGGDRRDRDRELGAFARSLPSLHQLAPDYACLEGPDGLAHLRDLPGLPGVDEALLADAARFHADLRDAPPRADLYAIAGTGQPTATTARHAGDRLVLLPEADGDGTVPRLGTAAGVTRSRTPYAWWTPYEQHGSLQNNAAVREALRGLLGDEPLPPEEPDAADPAAGLGVRVPPVLPAGVPYEVTVTAPDDERLLMAELCPADGGRPAARALRSLGGGRYGVAFPPPEPGAYRLSVGPVTALSLIRRSAL</sequence>
<dbReference type="InterPro" id="IPR003386">
    <property type="entry name" value="LACT/PDAT_acylTrfase"/>
</dbReference>
<gene>
    <name evidence="1" type="ORF">K7B10_27990</name>
</gene>
<dbReference type="RefSeq" id="WP_229340298.1">
    <property type="nucleotide sequence ID" value="NZ_JAINUL010000001.1"/>
</dbReference>
<dbReference type="SUPFAM" id="SSF53474">
    <property type="entry name" value="alpha/beta-Hydrolases"/>
    <property type="match status" value="1"/>
</dbReference>
<comment type="caution">
    <text evidence="1">The sequence shown here is derived from an EMBL/GenBank/DDBJ whole genome shotgun (WGS) entry which is preliminary data.</text>
</comment>
<dbReference type="Pfam" id="PF02450">
    <property type="entry name" value="LCAT"/>
    <property type="match status" value="1"/>
</dbReference>
<dbReference type="PANTHER" id="PTHR11440">
    <property type="entry name" value="LECITHIN-CHOLESTEROL ACYLTRANSFERASE-RELATED"/>
    <property type="match status" value="1"/>
</dbReference>
<organism evidence="1 2">
    <name type="scientific">Streptomyces flavotricini</name>
    <dbReference type="NCBI Taxonomy" id="66888"/>
    <lineage>
        <taxon>Bacteria</taxon>
        <taxon>Bacillati</taxon>
        <taxon>Actinomycetota</taxon>
        <taxon>Actinomycetes</taxon>
        <taxon>Kitasatosporales</taxon>
        <taxon>Streptomycetaceae</taxon>
        <taxon>Streptomyces</taxon>
    </lineage>
</organism>
<keyword evidence="2" id="KW-1185">Reference proteome</keyword>
<proteinExistence type="predicted"/>
<protein>
    <recommendedName>
        <fullName evidence="3">Lecithin:cholesterol acyltransferase</fullName>
    </recommendedName>
</protein>
<accession>A0ABS8EDH7</accession>
<evidence type="ECO:0008006" key="3">
    <source>
        <dbReference type="Google" id="ProtNLM"/>
    </source>
</evidence>
<name>A0ABS8EDH7_9ACTN</name>
<evidence type="ECO:0000313" key="1">
    <source>
        <dbReference type="EMBL" id="MCC0098542.1"/>
    </source>
</evidence>
<dbReference type="Gene3D" id="3.40.50.1820">
    <property type="entry name" value="alpha/beta hydrolase"/>
    <property type="match status" value="1"/>
</dbReference>